<evidence type="ECO:0000256" key="3">
    <source>
        <dbReference type="ARBA" id="ARBA00022737"/>
    </source>
</evidence>
<dbReference type="GO" id="GO:0005509">
    <property type="term" value="F:calcium ion binding"/>
    <property type="evidence" value="ECO:0007669"/>
    <property type="project" value="InterPro"/>
</dbReference>
<feature type="compositionally biased region" description="Low complexity" evidence="5">
    <location>
        <begin position="1"/>
        <end position="13"/>
    </location>
</feature>
<evidence type="ECO:0000256" key="4">
    <source>
        <dbReference type="ARBA" id="ARBA00022990"/>
    </source>
</evidence>
<dbReference type="Gene3D" id="1.10.238.10">
    <property type="entry name" value="EF-hand"/>
    <property type="match status" value="1"/>
</dbReference>
<dbReference type="PANTHER" id="PTHR23048">
    <property type="entry name" value="MYOSIN LIGHT CHAIN 1, 3"/>
    <property type="match status" value="1"/>
</dbReference>
<evidence type="ECO:0000256" key="2">
    <source>
        <dbReference type="ARBA" id="ARBA00022723"/>
    </source>
</evidence>
<feature type="region of interest" description="Disordered" evidence="5">
    <location>
        <begin position="1"/>
        <end position="69"/>
    </location>
</feature>
<dbReference type="CDD" id="cd00051">
    <property type="entry name" value="EFh"/>
    <property type="match status" value="1"/>
</dbReference>
<dbReference type="EMBL" id="HBIH01006684">
    <property type="protein sequence ID" value="CAE0322210.1"/>
    <property type="molecule type" value="Transcribed_RNA"/>
</dbReference>
<dbReference type="AlphaFoldDB" id="A0A7S3MUV5"/>
<dbReference type="InterPro" id="IPR002048">
    <property type="entry name" value="EF_hand_dom"/>
</dbReference>
<dbReference type="PANTHER" id="PTHR23048:SF0">
    <property type="entry name" value="CALMODULIN LIKE 3"/>
    <property type="match status" value="1"/>
</dbReference>
<protein>
    <recommendedName>
        <fullName evidence="1">Calmodulin</fullName>
    </recommendedName>
</protein>
<keyword evidence="3" id="KW-0677">Repeat</keyword>
<gene>
    <name evidence="7" type="ORF">SINC0208_LOCUS2793</name>
</gene>
<organism evidence="7">
    <name type="scientific">Strombidium inclinatum</name>
    <dbReference type="NCBI Taxonomy" id="197538"/>
    <lineage>
        <taxon>Eukaryota</taxon>
        <taxon>Sar</taxon>
        <taxon>Alveolata</taxon>
        <taxon>Ciliophora</taxon>
        <taxon>Intramacronucleata</taxon>
        <taxon>Spirotrichea</taxon>
        <taxon>Oligotrichia</taxon>
        <taxon>Strombidiidae</taxon>
        <taxon>Strombidium</taxon>
    </lineage>
</organism>
<evidence type="ECO:0000259" key="6">
    <source>
        <dbReference type="PROSITE" id="PS50222"/>
    </source>
</evidence>
<dbReference type="InterPro" id="IPR050230">
    <property type="entry name" value="CALM/Myosin/TropC-like"/>
</dbReference>
<dbReference type="InterPro" id="IPR011992">
    <property type="entry name" value="EF-hand-dom_pair"/>
</dbReference>
<feature type="compositionally biased region" description="Polar residues" evidence="5">
    <location>
        <begin position="44"/>
        <end position="65"/>
    </location>
</feature>
<dbReference type="FunFam" id="1.10.238.10:FF:000001">
    <property type="entry name" value="Calmodulin 1"/>
    <property type="match status" value="1"/>
</dbReference>
<accession>A0A7S3MUV5</accession>
<feature type="domain" description="EF-hand" evidence="6">
    <location>
        <begin position="127"/>
        <end position="160"/>
    </location>
</feature>
<sequence>MINFQNNKNSSMRESSKSEKSNDEEESSPATIMIPKKGKGGESNGQTHCPSSQQATNSSTPSQMEFPNGKESLKFEEFINIIKDSCSESEQAENYLILAFSMFDRQKKGYISTEDLKSVFEILGENITDEEVNTMIKIAGVKSNDKINFKEFVDFFYKTD</sequence>
<evidence type="ECO:0000313" key="7">
    <source>
        <dbReference type="EMBL" id="CAE0322210.1"/>
    </source>
</evidence>
<dbReference type="GO" id="GO:0016460">
    <property type="term" value="C:myosin II complex"/>
    <property type="evidence" value="ECO:0007669"/>
    <property type="project" value="TreeGrafter"/>
</dbReference>
<proteinExistence type="predicted"/>
<evidence type="ECO:0000256" key="1">
    <source>
        <dbReference type="ARBA" id="ARBA00020786"/>
    </source>
</evidence>
<evidence type="ECO:0000256" key="5">
    <source>
        <dbReference type="SAM" id="MobiDB-lite"/>
    </source>
</evidence>
<reference evidence="7" key="1">
    <citation type="submission" date="2021-01" db="EMBL/GenBank/DDBJ databases">
        <authorList>
            <person name="Corre E."/>
            <person name="Pelletier E."/>
            <person name="Niang G."/>
            <person name="Scheremetjew M."/>
            <person name="Finn R."/>
            <person name="Kale V."/>
            <person name="Holt S."/>
            <person name="Cochrane G."/>
            <person name="Meng A."/>
            <person name="Brown T."/>
            <person name="Cohen L."/>
        </authorList>
    </citation>
    <scope>NUCLEOTIDE SEQUENCE</scope>
    <source>
        <strain evidence="7">S3</strain>
    </source>
</reference>
<dbReference type="Pfam" id="PF13499">
    <property type="entry name" value="EF-hand_7"/>
    <property type="match status" value="1"/>
</dbReference>
<feature type="domain" description="EF-hand" evidence="6">
    <location>
        <begin position="91"/>
        <end position="126"/>
    </location>
</feature>
<keyword evidence="4" id="KW-0007">Acetylation</keyword>
<name>A0A7S3MUV5_9SPIT</name>
<dbReference type="PROSITE" id="PS50222">
    <property type="entry name" value="EF_HAND_2"/>
    <property type="match status" value="2"/>
</dbReference>
<keyword evidence="2" id="KW-0479">Metal-binding</keyword>
<dbReference type="SUPFAM" id="SSF47473">
    <property type="entry name" value="EF-hand"/>
    <property type="match status" value="1"/>
</dbReference>